<evidence type="ECO:0000259" key="3">
    <source>
        <dbReference type="Pfam" id="PF25917"/>
    </source>
</evidence>
<evidence type="ECO:0000256" key="1">
    <source>
        <dbReference type="SAM" id="Coils"/>
    </source>
</evidence>
<keyword evidence="2" id="KW-1133">Transmembrane helix</keyword>
<dbReference type="InterPro" id="IPR058625">
    <property type="entry name" value="MdtA-like_BSH"/>
</dbReference>
<dbReference type="Gene3D" id="2.40.30.170">
    <property type="match status" value="1"/>
</dbReference>
<dbReference type="SUPFAM" id="SSF111369">
    <property type="entry name" value="HlyD-like secretion proteins"/>
    <property type="match status" value="2"/>
</dbReference>
<dbReference type="PANTHER" id="PTHR30386:SF24">
    <property type="entry name" value="MULTIDRUG RESISTANCE EFFLUX PUMP"/>
    <property type="match status" value="1"/>
</dbReference>
<dbReference type="AlphaFoldDB" id="A0A0H2XXR7"/>
<dbReference type="InterPro" id="IPR050739">
    <property type="entry name" value="MFP"/>
</dbReference>
<accession>A0A0H2XXR7</accession>
<dbReference type="Pfam" id="PF25917">
    <property type="entry name" value="BSH_RND"/>
    <property type="match status" value="1"/>
</dbReference>
<dbReference type="PRINTS" id="PR01490">
    <property type="entry name" value="RTXTOXIND"/>
</dbReference>
<evidence type="ECO:0000313" key="4">
    <source>
        <dbReference type="EMBL" id="ABF79843.1"/>
    </source>
</evidence>
<dbReference type="Gene3D" id="1.10.287.470">
    <property type="entry name" value="Helix hairpin bin"/>
    <property type="match status" value="1"/>
</dbReference>
<organism evidence="4">
    <name type="scientific">Burkholderia orbicola (strain AU 1054)</name>
    <dbReference type="NCBI Taxonomy" id="331271"/>
    <lineage>
        <taxon>Bacteria</taxon>
        <taxon>Pseudomonadati</taxon>
        <taxon>Pseudomonadota</taxon>
        <taxon>Betaproteobacteria</taxon>
        <taxon>Burkholderiales</taxon>
        <taxon>Burkholderiaceae</taxon>
        <taxon>Burkholderia</taxon>
        <taxon>Burkholderia cepacia complex</taxon>
        <taxon>Burkholderia orbicola</taxon>
    </lineage>
</organism>
<gene>
    <name evidence="4" type="ordered locus">Bcen_4968</name>
</gene>
<keyword evidence="2" id="KW-0812">Transmembrane</keyword>
<reference evidence="4" key="1">
    <citation type="submission" date="2006-05" db="EMBL/GenBank/DDBJ databases">
        <title>Complete sequence of chromosome 2 of Burkholderia cenocepacia AU 1054.</title>
        <authorList>
            <consortium name="US DOE Joint Genome Institute"/>
            <person name="Copeland A."/>
            <person name="Lucas S."/>
            <person name="Lapidus A."/>
            <person name="Barry K."/>
            <person name="Detter J.C."/>
            <person name="Glavina del Rio T."/>
            <person name="Hammon N."/>
            <person name="Israni S."/>
            <person name="Dalin E."/>
            <person name="Tice H."/>
            <person name="Pitluck S."/>
            <person name="Chain P."/>
            <person name="Malfatti S."/>
            <person name="Shin M."/>
            <person name="Vergez L."/>
            <person name="Schmutz J."/>
            <person name="Larimer F."/>
            <person name="Land M."/>
            <person name="Hauser L."/>
            <person name="Kyrpides N."/>
            <person name="Lykidis A."/>
            <person name="LiPuma J.J."/>
            <person name="Konstantinidis K."/>
            <person name="Tiedje J.M."/>
            <person name="Richardson P."/>
        </authorList>
    </citation>
    <scope>NUCLEOTIDE SEQUENCE [LARGE SCALE GENOMIC DNA]</scope>
    <source>
        <strain evidence="4">AU 1054</strain>
    </source>
</reference>
<evidence type="ECO:0000256" key="2">
    <source>
        <dbReference type="SAM" id="Phobius"/>
    </source>
</evidence>
<dbReference type="EMBL" id="CP000379">
    <property type="protein sequence ID" value="ABF79843.1"/>
    <property type="molecule type" value="Genomic_DNA"/>
</dbReference>
<protein>
    <submittedName>
        <fullName evidence="4">Secretion protein HlyD</fullName>
    </submittedName>
</protein>
<feature type="transmembrane region" description="Helical" evidence="2">
    <location>
        <begin position="20"/>
        <end position="40"/>
    </location>
</feature>
<dbReference type="GO" id="GO:0055085">
    <property type="term" value="P:transmembrane transport"/>
    <property type="evidence" value="ECO:0007669"/>
    <property type="project" value="InterPro"/>
</dbReference>
<keyword evidence="1" id="KW-0175">Coiled coil</keyword>
<feature type="coiled-coil region" evidence="1">
    <location>
        <begin position="206"/>
        <end position="233"/>
    </location>
</feature>
<proteinExistence type="predicted"/>
<dbReference type="Gene3D" id="2.40.50.100">
    <property type="match status" value="1"/>
</dbReference>
<dbReference type="HOGENOM" id="CLU_018816_15_1_4"/>
<feature type="domain" description="Multidrug resistance protein MdtA-like barrel-sandwich hybrid" evidence="3">
    <location>
        <begin position="58"/>
        <end position="268"/>
    </location>
</feature>
<dbReference type="PANTHER" id="PTHR30386">
    <property type="entry name" value="MEMBRANE FUSION SUBUNIT OF EMRAB-TOLC MULTIDRUG EFFLUX PUMP"/>
    <property type="match status" value="1"/>
</dbReference>
<sequence precursor="true">MSTTAVPEKAKTARFSRRQLIAAGVVLAVIALAVFGWHWWTVGRFIESTDDAYVRADVVTVSSRVSGYVTQVAVDDNQPVKRGDVLVRLDDRDYRAKVDDAQAAVAAADATLQAEQAAAAMLDAQIGQQRSQIAQADADAAAARAEAARRDADATRYKQLLAESAASGQRWEQAHADALKARAELTRAGAAVRVQTDQQTVLQRRREQSTAAIAQARARLAAAQAKLALAQLDLDHTVIRATRDGSVGQRAVRAGQYVEVGMPLLAVVPLSDVYVVANFKETQLGAMHDGQPVQIDVDTYSGHTLHGRVIGLAPGSGAQFALLPPDNATGNFTKIVQRIPVKIRVDTPPAGVVLRPGMSVIARVDTRGTQGAGS</sequence>
<name>A0A0H2XXR7_BURO1</name>
<keyword evidence="2" id="KW-0472">Membrane</keyword>